<evidence type="ECO:0000256" key="1">
    <source>
        <dbReference type="ARBA" id="ARBA00001936"/>
    </source>
</evidence>
<dbReference type="GO" id="GO:0046872">
    <property type="term" value="F:metal ion binding"/>
    <property type="evidence" value="ECO:0007669"/>
    <property type="project" value="UniProtKB-KW"/>
</dbReference>
<evidence type="ECO:0000256" key="4">
    <source>
        <dbReference type="ARBA" id="ARBA00022723"/>
    </source>
</evidence>
<evidence type="ECO:0000256" key="8">
    <source>
        <dbReference type="ARBA" id="ARBA00023211"/>
    </source>
</evidence>
<comment type="caution">
    <text evidence="12">The sequence shown here is derived from an EMBL/GenBank/DDBJ whole genome shotgun (WGS) entry which is preliminary data.</text>
</comment>
<dbReference type="PROSITE" id="PS51746">
    <property type="entry name" value="PPM_2"/>
    <property type="match status" value="1"/>
</dbReference>
<feature type="compositionally biased region" description="Acidic residues" evidence="10">
    <location>
        <begin position="67"/>
        <end position="92"/>
    </location>
</feature>
<feature type="region of interest" description="Disordered" evidence="10">
    <location>
        <begin position="56"/>
        <end position="109"/>
    </location>
</feature>
<dbReference type="InterPro" id="IPR000222">
    <property type="entry name" value="PP2C_BS"/>
</dbReference>
<evidence type="ECO:0000313" key="13">
    <source>
        <dbReference type="Proteomes" id="UP001603857"/>
    </source>
</evidence>
<dbReference type="InterPro" id="IPR001932">
    <property type="entry name" value="PPM-type_phosphatase-like_dom"/>
</dbReference>
<gene>
    <name evidence="12" type="ORF">Fmac_014497</name>
</gene>
<feature type="region of interest" description="Disordered" evidence="10">
    <location>
        <begin position="419"/>
        <end position="438"/>
    </location>
</feature>
<organism evidence="12 13">
    <name type="scientific">Flemingia macrophylla</name>
    <dbReference type="NCBI Taxonomy" id="520843"/>
    <lineage>
        <taxon>Eukaryota</taxon>
        <taxon>Viridiplantae</taxon>
        <taxon>Streptophyta</taxon>
        <taxon>Embryophyta</taxon>
        <taxon>Tracheophyta</taxon>
        <taxon>Spermatophyta</taxon>
        <taxon>Magnoliopsida</taxon>
        <taxon>eudicotyledons</taxon>
        <taxon>Gunneridae</taxon>
        <taxon>Pentapetalae</taxon>
        <taxon>rosids</taxon>
        <taxon>fabids</taxon>
        <taxon>Fabales</taxon>
        <taxon>Fabaceae</taxon>
        <taxon>Papilionoideae</taxon>
        <taxon>50 kb inversion clade</taxon>
        <taxon>NPAAA clade</taxon>
        <taxon>indigoferoid/millettioid clade</taxon>
        <taxon>Phaseoleae</taxon>
        <taxon>Flemingia</taxon>
    </lineage>
</organism>
<dbReference type="PROSITE" id="PS01032">
    <property type="entry name" value="PPM_1"/>
    <property type="match status" value="1"/>
</dbReference>
<evidence type="ECO:0000259" key="11">
    <source>
        <dbReference type="PROSITE" id="PS51746"/>
    </source>
</evidence>
<accession>A0ABD1MBY3</accession>
<dbReference type="PANTHER" id="PTHR47992">
    <property type="entry name" value="PROTEIN PHOSPHATASE"/>
    <property type="match status" value="1"/>
</dbReference>
<evidence type="ECO:0000256" key="10">
    <source>
        <dbReference type="SAM" id="MobiDB-lite"/>
    </source>
</evidence>
<reference evidence="12 13" key="1">
    <citation type="submission" date="2024-08" db="EMBL/GenBank/DDBJ databases">
        <title>Insights into the chromosomal genome structure of Flemingia macrophylla.</title>
        <authorList>
            <person name="Ding Y."/>
            <person name="Zhao Y."/>
            <person name="Bi W."/>
            <person name="Wu M."/>
            <person name="Zhao G."/>
            <person name="Gong Y."/>
            <person name="Li W."/>
            <person name="Zhang P."/>
        </authorList>
    </citation>
    <scope>NUCLEOTIDE SEQUENCE [LARGE SCALE GENOMIC DNA]</scope>
    <source>
        <strain evidence="12">DYQJB</strain>
        <tissue evidence="12">Leaf</tissue>
    </source>
</reference>
<comment type="similarity">
    <text evidence="9">Belongs to the PP2C family.</text>
</comment>
<keyword evidence="5 9" id="KW-0378">Hydrolase</keyword>
<evidence type="ECO:0000256" key="6">
    <source>
        <dbReference type="ARBA" id="ARBA00022842"/>
    </source>
</evidence>
<evidence type="ECO:0000256" key="5">
    <source>
        <dbReference type="ARBA" id="ARBA00022801"/>
    </source>
</evidence>
<dbReference type="EMBL" id="JBGMDY010000005">
    <property type="protein sequence ID" value="KAL2333284.1"/>
    <property type="molecule type" value="Genomic_DNA"/>
</dbReference>
<protein>
    <recommendedName>
        <fullName evidence="3">protein-serine/threonine phosphatase</fullName>
        <ecNumber evidence="3">3.1.3.16</ecNumber>
    </recommendedName>
</protein>
<feature type="domain" description="PPM-type phosphatase" evidence="11">
    <location>
        <begin position="113"/>
        <end position="399"/>
    </location>
</feature>
<dbReference type="Pfam" id="PF00481">
    <property type="entry name" value="PP2C"/>
    <property type="match status" value="1"/>
</dbReference>
<dbReference type="SUPFAM" id="SSF81606">
    <property type="entry name" value="PP2C-like"/>
    <property type="match status" value="1"/>
</dbReference>
<dbReference type="SMART" id="SM00332">
    <property type="entry name" value="PP2Cc"/>
    <property type="match status" value="1"/>
</dbReference>
<keyword evidence="7 9" id="KW-0904">Protein phosphatase</keyword>
<dbReference type="AlphaFoldDB" id="A0ABD1MBY3"/>
<dbReference type="Proteomes" id="UP001603857">
    <property type="component" value="Unassembled WGS sequence"/>
</dbReference>
<dbReference type="EC" id="3.1.3.16" evidence="3"/>
<keyword evidence="13" id="KW-1185">Reference proteome</keyword>
<proteinExistence type="inferred from homology"/>
<comment type="cofactor">
    <cofactor evidence="1">
        <name>Mn(2+)</name>
        <dbReference type="ChEBI" id="CHEBI:29035"/>
    </cofactor>
</comment>
<evidence type="ECO:0000313" key="12">
    <source>
        <dbReference type="EMBL" id="KAL2333284.1"/>
    </source>
</evidence>
<dbReference type="FunFam" id="3.60.40.10:FF:000291">
    <property type="entry name" value="Protein phosphatase 2C 50"/>
    <property type="match status" value="1"/>
</dbReference>
<keyword evidence="4" id="KW-0479">Metal-binding</keyword>
<evidence type="ECO:0000256" key="9">
    <source>
        <dbReference type="RuleBase" id="RU003465"/>
    </source>
</evidence>
<sequence>MAGICCAHSRRRNFHMLPLKYLADIALHHPTDDDDATCKRPKLSITDCHVHKTLHHHHSSKAHTDQDDFDQEDFTDDDDDHDDDDDDDDDDDGRQTNAPKTPEIEEEAEDYPKFGLTSVCGRRRDMEDSVCALPAFTREGFHYFGVFDGHGCSHVASMCRERLHLIVNEEIRTGGESHTWKSMMEIAFARMDDEVFRRTQGERTLACRCELRTPHCEAVGSTAVVAILTPEKIVVSNCGDSRAVLCRNGYAIPLSLDHKPDRPDELLRVQARGGRVIYWDGPRVLGVLAMSRAIGDNYLKPFVISEPEVTVTERSDEDECLILASDGLWDVVSNETACGVVKMCLMSQKRRPPSPPASPGAEVTADGSDRACSDASILLTKLALARQSADNVSVVVIDLRKERVGGGGGVVVVGHPSNAIASTSTSTSTTTATGTAVN</sequence>
<dbReference type="InterPro" id="IPR015655">
    <property type="entry name" value="PP2C"/>
</dbReference>
<keyword evidence="6" id="KW-0460">Magnesium</keyword>
<evidence type="ECO:0000256" key="3">
    <source>
        <dbReference type="ARBA" id="ARBA00013081"/>
    </source>
</evidence>
<dbReference type="GO" id="GO:0004722">
    <property type="term" value="F:protein serine/threonine phosphatase activity"/>
    <property type="evidence" value="ECO:0007669"/>
    <property type="project" value="UniProtKB-EC"/>
</dbReference>
<evidence type="ECO:0000256" key="2">
    <source>
        <dbReference type="ARBA" id="ARBA00001946"/>
    </source>
</evidence>
<name>A0ABD1MBY3_9FABA</name>
<feature type="region of interest" description="Disordered" evidence="10">
    <location>
        <begin position="348"/>
        <end position="367"/>
    </location>
</feature>
<evidence type="ECO:0000256" key="7">
    <source>
        <dbReference type="ARBA" id="ARBA00022912"/>
    </source>
</evidence>
<dbReference type="Gene3D" id="3.60.40.10">
    <property type="entry name" value="PPM-type phosphatase domain"/>
    <property type="match status" value="1"/>
</dbReference>
<comment type="cofactor">
    <cofactor evidence="2">
        <name>Mg(2+)</name>
        <dbReference type="ChEBI" id="CHEBI:18420"/>
    </cofactor>
</comment>
<keyword evidence="8" id="KW-0464">Manganese</keyword>
<dbReference type="InterPro" id="IPR036457">
    <property type="entry name" value="PPM-type-like_dom_sf"/>
</dbReference>
<dbReference type="CDD" id="cd00143">
    <property type="entry name" value="PP2Cc"/>
    <property type="match status" value="1"/>
</dbReference>